<feature type="signal peptide" evidence="1">
    <location>
        <begin position="1"/>
        <end position="22"/>
    </location>
</feature>
<dbReference type="KEGG" id="als:DJ013_18250"/>
<keyword evidence="1" id="KW-0732">Signal</keyword>
<evidence type="ECO:0000256" key="1">
    <source>
        <dbReference type="SAM" id="SignalP"/>
    </source>
</evidence>
<sequence length="235" mass="26548">MKNITKSIVFSLIFLFTAIATKAQKIHVNHFDKVVINPDIEVVFIHGSKESVQIKKAYIDEDKIEIKVENNSLKLSIEGWNLDKKYKHNGTKASLVVTYRNIEEVVLKGDQDVLFENKLASRDFEINIYGDSEVTMNDVDIDYMETNSYGDHTLRIKSGRINNHDYTVFGDCDVNTKNVDNDVTKLVVFGDASFNIHVNELLRIKTLGDADITYSGNPKISKGLSLGDTSIQKAR</sequence>
<feature type="domain" description="Putative auto-transporter adhesin head GIN" evidence="2">
    <location>
        <begin position="30"/>
        <end position="218"/>
    </location>
</feature>
<evidence type="ECO:0000259" key="2">
    <source>
        <dbReference type="Pfam" id="PF10988"/>
    </source>
</evidence>
<dbReference type="EMBL" id="CP029480">
    <property type="protein sequence ID" value="AWW00003.1"/>
    <property type="molecule type" value="Genomic_DNA"/>
</dbReference>
<gene>
    <name evidence="3" type="ORF">DJ013_18250</name>
</gene>
<evidence type="ECO:0000313" key="3">
    <source>
        <dbReference type="EMBL" id="AWW00003.1"/>
    </source>
</evidence>
<dbReference type="AlphaFoldDB" id="A0A2Z4GF51"/>
<dbReference type="Gene3D" id="2.160.20.120">
    <property type="match status" value="1"/>
</dbReference>
<proteinExistence type="predicted"/>
<evidence type="ECO:0000313" key="4">
    <source>
        <dbReference type="Proteomes" id="UP000249873"/>
    </source>
</evidence>
<dbReference type="OrthoDB" id="943856at2"/>
<reference evidence="3 4" key="1">
    <citation type="submission" date="2018-05" db="EMBL/GenBank/DDBJ databases">
        <title>Complete genome sequence of Arcticibacterium luteifluviistationis SM1504T, a cytophagaceae bacterium isolated from Arctic surface seawater.</title>
        <authorList>
            <person name="Li Y."/>
            <person name="Qin Q.-L."/>
        </authorList>
    </citation>
    <scope>NUCLEOTIDE SEQUENCE [LARGE SCALE GENOMIC DNA]</scope>
    <source>
        <strain evidence="3 4">SM1504</strain>
    </source>
</reference>
<name>A0A2Z4GF51_9BACT</name>
<organism evidence="3 4">
    <name type="scientific">Arcticibacterium luteifluviistationis</name>
    <dbReference type="NCBI Taxonomy" id="1784714"/>
    <lineage>
        <taxon>Bacteria</taxon>
        <taxon>Pseudomonadati</taxon>
        <taxon>Bacteroidota</taxon>
        <taxon>Cytophagia</taxon>
        <taxon>Cytophagales</taxon>
        <taxon>Leadbetterellaceae</taxon>
        <taxon>Arcticibacterium</taxon>
    </lineage>
</organism>
<dbReference type="Pfam" id="PF10988">
    <property type="entry name" value="DUF2807"/>
    <property type="match status" value="1"/>
</dbReference>
<keyword evidence="4" id="KW-1185">Reference proteome</keyword>
<protein>
    <recommendedName>
        <fullName evidence="2">Putative auto-transporter adhesin head GIN domain-containing protein</fullName>
    </recommendedName>
</protein>
<dbReference type="InterPro" id="IPR021255">
    <property type="entry name" value="DUF2807"/>
</dbReference>
<accession>A0A2Z4GF51</accession>
<feature type="chain" id="PRO_5016450529" description="Putative auto-transporter adhesin head GIN domain-containing protein" evidence="1">
    <location>
        <begin position="23"/>
        <end position="235"/>
    </location>
</feature>
<dbReference type="Proteomes" id="UP000249873">
    <property type="component" value="Chromosome"/>
</dbReference>
<dbReference type="RefSeq" id="WP_111373370.1">
    <property type="nucleotide sequence ID" value="NZ_CP029480.1"/>
</dbReference>